<dbReference type="InterPro" id="IPR000792">
    <property type="entry name" value="Tscrpt_reg_LuxR_C"/>
</dbReference>
<dbReference type="GO" id="GO:0006355">
    <property type="term" value="P:regulation of DNA-templated transcription"/>
    <property type="evidence" value="ECO:0007669"/>
    <property type="project" value="InterPro"/>
</dbReference>
<comment type="caution">
    <text evidence="2">The sequence shown here is derived from an EMBL/GenBank/DDBJ whole genome shotgun (WGS) entry which is preliminary data.</text>
</comment>
<dbReference type="GO" id="GO:0003677">
    <property type="term" value="F:DNA binding"/>
    <property type="evidence" value="ECO:0007669"/>
    <property type="project" value="InterPro"/>
</dbReference>
<dbReference type="SMART" id="SM00421">
    <property type="entry name" value="HTH_LUXR"/>
    <property type="match status" value="1"/>
</dbReference>
<evidence type="ECO:0000259" key="1">
    <source>
        <dbReference type="SMART" id="SM00421"/>
    </source>
</evidence>
<dbReference type="PANTHER" id="PTHR34293:SF1">
    <property type="entry name" value="HTH-TYPE TRANSCRIPTIONAL REGULATOR TRMBL2"/>
    <property type="match status" value="1"/>
</dbReference>
<dbReference type="Pfam" id="PF00196">
    <property type="entry name" value="GerE"/>
    <property type="match status" value="1"/>
</dbReference>
<dbReference type="AlphaFoldDB" id="A0A839N5Z2"/>
<feature type="domain" description="HTH luxR-type" evidence="1">
    <location>
        <begin position="267"/>
        <end position="322"/>
    </location>
</feature>
<proteinExistence type="predicted"/>
<dbReference type="InterPro" id="IPR016032">
    <property type="entry name" value="Sig_transdc_resp-reg_C-effctor"/>
</dbReference>
<keyword evidence="3" id="KW-1185">Reference proteome</keyword>
<dbReference type="Gene3D" id="1.10.10.10">
    <property type="entry name" value="Winged helix-like DNA-binding domain superfamily/Winged helix DNA-binding domain"/>
    <property type="match status" value="2"/>
</dbReference>
<name>A0A839N5Z2_9MICO</name>
<dbReference type="Proteomes" id="UP000559182">
    <property type="component" value="Unassembled WGS sequence"/>
</dbReference>
<accession>A0A839N5Z2</accession>
<sequence>MTDASPEADTLSDELVRLGVSPLAAKLYCTLLDDGPRCPDDLAQRTGSPITEIARSATELALFDLVETSEDVLVPLDPARGIDALVASMNARLSHAAREATTRFRRYERTKPTTGPEARVEVLRDDEVISVVARIEAGARRQVKVFDTPPYRDTSFDNPMEMRSLAAGVTYRVVYARDALTAPGRYEGNVIPCIAAGEDARVMANVPAKMLVVDDETAVVSLTARDVDDHHTALLIRHQSLIRFLLSTFEICWSIARPIEVPADPADREIGPFEWSILQYLSVGSTDDAIARNLGVSRRTVIRHVSRMMEATGAQSRFQLAL</sequence>
<dbReference type="InterPro" id="IPR051797">
    <property type="entry name" value="TrmB-like"/>
</dbReference>
<gene>
    <name evidence="2" type="ORF">FHU39_000609</name>
</gene>
<dbReference type="CDD" id="cd06170">
    <property type="entry name" value="LuxR_C_like"/>
    <property type="match status" value="1"/>
</dbReference>
<dbReference type="PANTHER" id="PTHR34293">
    <property type="entry name" value="HTH-TYPE TRANSCRIPTIONAL REGULATOR TRMBL2"/>
    <property type="match status" value="1"/>
</dbReference>
<organism evidence="2 3">
    <name type="scientific">Flexivirga oryzae</name>
    <dbReference type="NCBI Taxonomy" id="1794944"/>
    <lineage>
        <taxon>Bacteria</taxon>
        <taxon>Bacillati</taxon>
        <taxon>Actinomycetota</taxon>
        <taxon>Actinomycetes</taxon>
        <taxon>Micrococcales</taxon>
        <taxon>Dermacoccaceae</taxon>
        <taxon>Flexivirga</taxon>
    </lineage>
</organism>
<protein>
    <recommendedName>
        <fullName evidence="1">HTH luxR-type domain-containing protein</fullName>
    </recommendedName>
</protein>
<dbReference type="EMBL" id="JACHVQ010000001">
    <property type="protein sequence ID" value="MBB2890625.1"/>
    <property type="molecule type" value="Genomic_DNA"/>
</dbReference>
<evidence type="ECO:0000313" key="2">
    <source>
        <dbReference type="EMBL" id="MBB2890625.1"/>
    </source>
</evidence>
<dbReference type="SUPFAM" id="SSF46894">
    <property type="entry name" value="C-terminal effector domain of the bipartite response regulators"/>
    <property type="match status" value="1"/>
</dbReference>
<dbReference type="InterPro" id="IPR036388">
    <property type="entry name" value="WH-like_DNA-bd_sf"/>
</dbReference>
<reference evidence="2 3" key="1">
    <citation type="submission" date="2020-08" db="EMBL/GenBank/DDBJ databases">
        <title>Sequencing the genomes of 1000 actinobacteria strains.</title>
        <authorList>
            <person name="Klenk H.-P."/>
        </authorList>
    </citation>
    <scope>NUCLEOTIDE SEQUENCE [LARGE SCALE GENOMIC DNA]</scope>
    <source>
        <strain evidence="2 3">DSM 105369</strain>
    </source>
</reference>
<dbReference type="RefSeq" id="WP_183318870.1">
    <property type="nucleotide sequence ID" value="NZ_JACHVQ010000001.1"/>
</dbReference>
<evidence type="ECO:0000313" key="3">
    <source>
        <dbReference type="Proteomes" id="UP000559182"/>
    </source>
</evidence>